<reference evidence="2 4" key="2">
    <citation type="submission" date="2019-08" db="EMBL/GenBank/DDBJ databases">
        <title>Whole genome sequencing of Aggregatibacter actinomycetemcomitans cultured from blood stream infections in Denmark reveals a novel phylogenetic lineage expressing serotype a membrane O polysaccharide.</title>
        <authorList>
            <person name="Nedergaard S."/>
            <person name="Kobel C.M."/>
            <person name="Nielsen M.B."/>
            <person name="Moeller R.T."/>
            <person name="Jensen A.B."/>
            <person name="Noerskov-Lauritsen N."/>
        </authorList>
    </citation>
    <scope>NUCLEOTIDE SEQUENCE [LARGE SCALE GENOMIC DNA]</scope>
    <source>
        <strain evidence="2 4">PN_563</strain>
    </source>
</reference>
<name>A0AB74N5S4_AGGAC</name>
<evidence type="ECO:0000313" key="1">
    <source>
        <dbReference type="EMBL" id="PHO20629.1"/>
    </source>
</evidence>
<reference evidence="1 3" key="1">
    <citation type="submission" date="2017-10" db="EMBL/GenBank/DDBJ databases">
        <title>Draft genome sequences of Aggregatibacter actinomycetemcomitans strains 310a and 310b.</title>
        <authorList>
            <person name="May A.C."/>
            <person name="Ohta H."/>
            <person name="Maeda H."/>
            <person name="Kokeguchi S."/>
            <person name="Cugini C."/>
        </authorList>
    </citation>
    <scope>NUCLEOTIDE SEQUENCE [LARGE SCALE GENOMIC DNA]</scope>
    <source>
        <strain evidence="1 3">310b</strain>
    </source>
</reference>
<proteinExistence type="predicted"/>
<dbReference type="Proteomes" id="UP000323012">
    <property type="component" value="Unassembled WGS sequence"/>
</dbReference>
<accession>A0AB74N5S4</accession>
<dbReference type="AlphaFoldDB" id="A0AB74N5S4"/>
<protein>
    <submittedName>
        <fullName evidence="2">Uncharacterized protein</fullName>
    </submittedName>
</protein>
<comment type="caution">
    <text evidence="2">The sequence shown here is derived from an EMBL/GenBank/DDBJ whole genome shotgun (WGS) entry which is preliminary data.</text>
</comment>
<dbReference type="Proteomes" id="UP000226080">
    <property type="component" value="Unassembled WGS sequence"/>
</dbReference>
<dbReference type="EMBL" id="PCGW01000008">
    <property type="protein sequence ID" value="PHO20629.1"/>
    <property type="molecule type" value="Genomic_DNA"/>
</dbReference>
<evidence type="ECO:0000313" key="2">
    <source>
        <dbReference type="EMBL" id="TYA39300.1"/>
    </source>
</evidence>
<keyword evidence="3" id="KW-1185">Reference proteome</keyword>
<gene>
    <name evidence="1" type="ORF">CQR80_05145</name>
    <name evidence="2" type="ORF">FXB79_04470</name>
</gene>
<dbReference type="EMBL" id="VSED01000008">
    <property type="protein sequence ID" value="TYA39300.1"/>
    <property type="molecule type" value="Genomic_DNA"/>
</dbReference>
<evidence type="ECO:0000313" key="4">
    <source>
        <dbReference type="Proteomes" id="UP000323012"/>
    </source>
</evidence>
<organism evidence="2 4">
    <name type="scientific">Aggregatibacter actinomycetemcomitans</name>
    <name type="common">Actinobacillus actinomycetemcomitans</name>
    <name type="synonym">Haemophilus actinomycetemcomitans</name>
    <dbReference type="NCBI Taxonomy" id="714"/>
    <lineage>
        <taxon>Bacteria</taxon>
        <taxon>Pseudomonadati</taxon>
        <taxon>Pseudomonadota</taxon>
        <taxon>Gammaproteobacteria</taxon>
        <taxon>Pasteurellales</taxon>
        <taxon>Pasteurellaceae</taxon>
        <taxon>Aggregatibacter</taxon>
    </lineage>
</organism>
<evidence type="ECO:0000313" key="3">
    <source>
        <dbReference type="Proteomes" id="UP000226080"/>
    </source>
</evidence>
<sequence length="101" mass="12228">MRRFENCDQDDILEVWVNDMKREFIFIAQVVKLKPSYLKTNVIKNKKCGRNFQRFKTVLKNHRTLYSCAHSLSKEFLHNILNNHFFIRIPLMNCHSLFCLH</sequence>